<dbReference type="EMBL" id="ML143391">
    <property type="protein sequence ID" value="TBU33475.1"/>
    <property type="molecule type" value="Genomic_DNA"/>
</dbReference>
<gene>
    <name evidence="2" type="ORF">BD311DRAFT_748653</name>
</gene>
<accession>A0A4Q9N062</accession>
<protein>
    <submittedName>
        <fullName evidence="2">Uncharacterized protein</fullName>
    </submittedName>
</protein>
<reference evidence="2" key="1">
    <citation type="submission" date="2019-01" db="EMBL/GenBank/DDBJ databases">
        <title>Draft genome sequences of three monokaryotic isolates of the white-rot basidiomycete fungus Dichomitus squalens.</title>
        <authorList>
            <consortium name="DOE Joint Genome Institute"/>
            <person name="Lopez S.C."/>
            <person name="Andreopoulos B."/>
            <person name="Pangilinan J."/>
            <person name="Lipzen A."/>
            <person name="Riley R."/>
            <person name="Ahrendt S."/>
            <person name="Ng V."/>
            <person name="Barry K."/>
            <person name="Daum C."/>
            <person name="Grigoriev I.V."/>
            <person name="Hilden K.S."/>
            <person name="Makela M.R."/>
            <person name="de Vries R.P."/>
        </authorList>
    </citation>
    <scope>NUCLEOTIDE SEQUENCE [LARGE SCALE GENOMIC DNA]</scope>
    <source>
        <strain evidence="2">OM18370.1</strain>
    </source>
</reference>
<organism evidence="2">
    <name type="scientific">Dichomitus squalens</name>
    <dbReference type="NCBI Taxonomy" id="114155"/>
    <lineage>
        <taxon>Eukaryota</taxon>
        <taxon>Fungi</taxon>
        <taxon>Dikarya</taxon>
        <taxon>Basidiomycota</taxon>
        <taxon>Agaricomycotina</taxon>
        <taxon>Agaricomycetes</taxon>
        <taxon>Polyporales</taxon>
        <taxon>Polyporaceae</taxon>
        <taxon>Dichomitus</taxon>
    </lineage>
</organism>
<dbReference type="AlphaFoldDB" id="A0A4Q9N062"/>
<name>A0A4Q9N062_9APHY</name>
<proteinExistence type="predicted"/>
<evidence type="ECO:0000313" key="2">
    <source>
        <dbReference type="EMBL" id="TBU33475.1"/>
    </source>
</evidence>
<feature type="compositionally biased region" description="Basic residues" evidence="1">
    <location>
        <begin position="59"/>
        <end position="68"/>
    </location>
</feature>
<sequence>MQGSPEENQGRNFARLIPSREERHLAQSPALVVFDEVRLVDDRPMAVHGRRDRLPRGHCPTRKRARRGGRVEHLRSLPAYAHRVRHDDRIHRRLRPGLRRGRERPPQVQHRRRRARIPGDLQRLLAEQAERLAPLRLLLCLLRRLRARRPRHRDALL</sequence>
<dbReference type="Proteomes" id="UP000292957">
    <property type="component" value="Unassembled WGS sequence"/>
</dbReference>
<evidence type="ECO:0000256" key="1">
    <source>
        <dbReference type="SAM" id="MobiDB-lite"/>
    </source>
</evidence>
<feature type="region of interest" description="Disordered" evidence="1">
    <location>
        <begin position="50"/>
        <end position="70"/>
    </location>
</feature>